<dbReference type="GO" id="GO:0008297">
    <property type="term" value="F:single-stranded DNA exodeoxyribonuclease activity"/>
    <property type="evidence" value="ECO:0007669"/>
    <property type="project" value="UniProtKB-UniRule"/>
</dbReference>
<gene>
    <name evidence="2" type="ORF">LARSCL_LOCUS12614</name>
</gene>
<dbReference type="Proteomes" id="UP001497382">
    <property type="component" value="Unassembled WGS sequence"/>
</dbReference>
<accession>A0AAV2AIE1</accession>
<evidence type="ECO:0000313" key="2">
    <source>
        <dbReference type="EMBL" id="CAL1283457.1"/>
    </source>
</evidence>
<dbReference type="EMBL" id="CAXIEN010000168">
    <property type="protein sequence ID" value="CAL1283457.1"/>
    <property type="molecule type" value="Genomic_DNA"/>
</dbReference>
<keyword evidence="1" id="KW-0378">Hydrolase</keyword>
<name>A0AAV2AIE1_9ARAC</name>
<comment type="subcellular location">
    <subcellularLocation>
        <location evidence="1">Mitochondrion</location>
    </subcellularLocation>
</comment>
<feature type="active site" evidence="1">
    <location>
        <position position="305"/>
    </location>
</feature>
<dbReference type="GO" id="GO:0005739">
    <property type="term" value="C:mitochondrion"/>
    <property type="evidence" value="ECO:0007669"/>
    <property type="project" value="UniProtKB-SubCell"/>
</dbReference>
<dbReference type="GO" id="GO:0043504">
    <property type="term" value="P:mitochondrial DNA repair"/>
    <property type="evidence" value="ECO:0007669"/>
    <property type="project" value="UniProtKB-UniRule"/>
</dbReference>
<keyword evidence="1" id="KW-0540">Nuclease</keyword>
<reference evidence="2 3" key="1">
    <citation type="submission" date="2024-04" db="EMBL/GenBank/DDBJ databases">
        <authorList>
            <person name="Rising A."/>
            <person name="Reimegard J."/>
            <person name="Sonavane S."/>
            <person name="Akerstrom W."/>
            <person name="Nylinder S."/>
            <person name="Hedman E."/>
            <person name="Kallberg Y."/>
        </authorList>
    </citation>
    <scope>NUCLEOTIDE SEQUENCE [LARGE SCALE GENOMIC DNA]</scope>
</reference>
<dbReference type="HAMAP" id="MF_03030">
    <property type="entry name" value="MGME1"/>
    <property type="match status" value="1"/>
</dbReference>
<protein>
    <recommendedName>
        <fullName evidence="1">Mitochondrial genome maintenance exonuclease 1</fullName>
        <ecNumber evidence="1">3.1.-.-</ecNumber>
    </recommendedName>
</protein>
<dbReference type="PANTHER" id="PTHR31340">
    <property type="entry name" value="MITOCHONDRIAL GENOME MAINTENANCE EXONUCLEASE 1"/>
    <property type="match status" value="1"/>
</dbReference>
<proteinExistence type="inferred from homology"/>
<keyword evidence="1" id="KW-0269">Exonuclease</keyword>
<dbReference type="EC" id="3.1.-.-" evidence="1"/>
<dbReference type="Gene3D" id="3.90.320.10">
    <property type="match status" value="1"/>
</dbReference>
<keyword evidence="3" id="KW-1185">Reference proteome</keyword>
<dbReference type="InterPro" id="IPR011604">
    <property type="entry name" value="PDDEXK-like_dom_sf"/>
</dbReference>
<dbReference type="AlphaFoldDB" id="A0AAV2AIE1"/>
<comment type="similarity">
    <text evidence="1">Belongs to the MGME1 family.</text>
</comment>
<evidence type="ECO:0000256" key="1">
    <source>
        <dbReference type="HAMAP-Rule" id="MF_03030"/>
    </source>
</evidence>
<evidence type="ECO:0000313" key="3">
    <source>
        <dbReference type="Proteomes" id="UP001497382"/>
    </source>
</evidence>
<comment type="function">
    <text evidence="1">Metal-dependent single-stranded DNA (ssDNA) exonuclease involved in mitochondrial genome maintenance.</text>
</comment>
<feature type="active site" evidence="1">
    <location>
        <position position="290"/>
    </location>
</feature>
<feature type="active site" evidence="1">
    <location>
        <position position="303"/>
    </location>
</feature>
<organism evidence="2 3">
    <name type="scientific">Larinioides sclopetarius</name>
    <dbReference type="NCBI Taxonomy" id="280406"/>
    <lineage>
        <taxon>Eukaryota</taxon>
        <taxon>Metazoa</taxon>
        <taxon>Ecdysozoa</taxon>
        <taxon>Arthropoda</taxon>
        <taxon>Chelicerata</taxon>
        <taxon>Arachnida</taxon>
        <taxon>Araneae</taxon>
        <taxon>Araneomorphae</taxon>
        <taxon>Entelegynae</taxon>
        <taxon>Araneoidea</taxon>
        <taxon>Araneidae</taxon>
        <taxon>Larinioides</taxon>
    </lineage>
</organism>
<comment type="caution">
    <text evidence="2">The sequence shown here is derived from an EMBL/GenBank/DDBJ whole genome shotgun (WGS) entry which is preliminary data.</text>
</comment>
<sequence length="392" mass="45359">MELRRNLSKFPSAAKFLKLFRRTYMSDSNGFHDEKVIEDGRKKKRKVTALKRYFPKDSKDSPVILEAKDASTIIKNLNWEFKMLYGAIQSPKSSNTFKKTFINNGTIIQNQTVFPILDSKGDSNSIQSTESDVNNDINEVCCWQTLLKFPLLNRKSPALSSDLKVSEINSLRKVLEEKSKSYVPSVSRILEKTMPRVQAENLKRWKENMIKELGEEGFQKYQEEILSNGQTLHTCINNYLVNVPRSEIEIEKAIASHWESLKAIFPSVSDIKLLEEKITHPFLRYKGIIDCFARYKGNLVVIEWKTSKKKKLSLSSTFDNPLQIAAYVGALNFDPKYQYLANKGLIVVAYGDGSRASVHFMDENVMLRYWKEWLARVKLYWELTEKEESYLS</sequence>
<dbReference type="GO" id="GO:0006264">
    <property type="term" value="P:mitochondrial DNA replication"/>
    <property type="evidence" value="ECO:0007669"/>
    <property type="project" value="TreeGrafter"/>
</dbReference>
<keyword evidence="1" id="KW-0496">Mitochondrion</keyword>
<dbReference type="PANTHER" id="PTHR31340:SF3">
    <property type="entry name" value="MITOCHONDRIAL GENOME MAINTENANCE EXONUCLEASE 1"/>
    <property type="match status" value="1"/>
</dbReference>